<name>A0A4V4H548_MUSBA</name>
<evidence type="ECO:0000313" key="2">
    <source>
        <dbReference type="EMBL" id="THU54626.1"/>
    </source>
</evidence>
<dbReference type="PANTHER" id="PTHR47877">
    <property type="entry name" value="LATE EMBRYOGENESIS ABUNDANT DOMAIN-CONTAINING PROTEIN / LEA DOMAIN-CONTAINING PROTEIN"/>
    <property type="match status" value="1"/>
</dbReference>
<keyword evidence="3" id="KW-1185">Reference proteome</keyword>
<dbReference type="GO" id="GO:0005829">
    <property type="term" value="C:cytosol"/>
    <property type="evidence" value="ECO:0007669"/>
    <property type="project" value="TreeGrafter"/>
</dbReference>
<protein>
    <submittedName>
        <fullName evidence="2">Uncharacterized protein</fullName>
    </submittedName>
</protein>
<feature type="compositionally biased region" description="Basic and acidic residues" evidence="1">
    <location>
        <begin position="152"/>
        <end position="165"/>
    </location>
</feature>
<dbReference type="EMBL" id="PYDT01000008">
    <property type="protein sequence ID" value="THU54626.1"/>
    <property type="molecule type" value="Genomic_DNA"/>
</dbReference>
<accession>A0A4V4H548</accession>
<dbReference type="PANTHER" id="PTHR47877:SF3">
    <property type="entry name" value="LATE EMBRYOGENESIS ABUNDANT DOMAIN-CONTAINING PROTEIN _ LEA DOMAIN-CONTAINING PROTEIN"/>
    <property type="match status" value="1"/>
</dbReference>
<sequence length="200" mass="20780">MIEFMSPEADVHGLGAAGLYAAAMGTEAKDRAAHGARAAAEYTTEKGQASAVKDTTVEKSRQGLEVAKDDAAVSAGESAMDYAEQAASKAKDVAVSTGETAMEYTEEKTEETAKGMGTKAMDAAKAAGERTTGNTSEKAEGGKNTASAMARRATEKAQEARETAKYTGEEAITRAMQKAEEAIEAAKRALQARESKRGAS</sequence>
<dbReference type="STRING" id="52838.A0A4V4H548"/>
<gene>
    <name evidence="2" type="ORF">C4D60_Mb10t27110</name>
</gene>
<comment type="caution">
    <text evidence="2">The sequence shown here is derived from an EMBL/GenBank/DDBJ whole genome shotgun (WGS) entry which is preliminary data.</text>
</comment>
<feature type="region of interest" description="Disordered" evidence="1">
    <location>
        <begin position="101"/>
        <end position="165"/>
    </location>
</feature>
<reference evidence="2 3" key="1">
    <citation type="journal article" date="2019" name="Nat. Plants">
        <title>Genome sequencing of Musa balbisiana reveals subgenome evolution and function divergence in polyploid bananas.</title>
        <authorList>
            <person name="Yao X."/>
        </authorList>
    </citation>
    <scope>NUCLEOTIDE SEQUENCE [LARGE SCALE GENOMIC DNA]</scope>
    <source>
        <strain evidence="3">cv. DH-PKW</strain>
        <tissue evidence="2">Leaves</tissue>
    </source>
</reference>
<proteinExistence type="predicted"/>
<dbReference type="Proteomes" id="UP000317650">
    <property type="component" value="Chromosome 10"/>
</dbReference>
<evidence type="ECO:0000313" key="3">
    <source>
        <dbReference type="Proteomes" id="UP000317650"/>
    </source>
</evidence>
<dbReference type="AlphaFoldDB" id="A0A4V4H548"/>
<organism evidence="2 3">
    <name type="scientific">Musa balbisiana</name>
    <name type="common">Banana</name>
    <dbReference type="NCBI Taxonomy" id="52838"/>
    <lineage>
        <taxon>Eukaryota</taxon>
        <taxon>Viridiplantae</taxon>
        <taxon>Streptophyta</taxon>
        <taxon>Embryophyta</taxon>
        <taxon>Tracheophyta</taxon>
        <taxon>Spermatophyta</taxon>
        <taxon>Magnoliopsida</taxon>
        <taxon>Liliopsida</taxon>
        <taxon>Zingiberales</taxon>
        <taxon>Musaceae</taxon>
        <taxon>Musa</taxon>
    </lineage>
</organism>
<evidence type="ECO:0000256" key="1">
    <source>
        <dbReference type="SAM" id="MobiDB-lite"/>
    </source>
</evidence>
<dbReference type="GO" id="GO:0009631">
    <property type="term" value="P:cold acclimation"/>
    <property type="evidence" value="ECO:0007669"/>
    <property type="project" value="TreeGrafter"/>
</dbReference>